<evidence type="ECO:0000313" key="9">
    <source>
        <dbReference type="Proteomes" id="UP000264006"/>
    </source>
</evidence>
<dbReference type="RefSeq" id="WP_114594821.1">
    <property type="nucleotide sequence ID" value="NZ_CP031166.1"/>
</dbReference>
<dbReference type="GO" id="GO:0005524">
    <property type="term" value="F:ATP binding"/>
    <property type="evidence" value="ECO:0007669"/>
    <property type="project" value="InterPro"/>
</dbReference>
<dbReference type="InterPro" id="IPR003583">
    <property type="entry name" value="Hlx-hairpin-Hlx_DNA-bd_motif"/>
</dbReference>
<protein>
    <recommendedName>
        <fullName evidence="6">Holliday junction branch migration complex subunit RuvA</fullName>
    </recommendedName>
</protein>
<dbReference type="GO" id="GO:0048476">
    <property type="term" value="C:Holliday junction resolvase complex"/>
    <property type="evidence" value="ECO:0007669"/>
    <property type="project" value="UniProtKB-UniRule"/>
</dbReference>
<evidence type="ECO:0000256" key="4">
    <source>
        <dbReference type="ARBA" id="ARBA00023172"/>
    </source>
</evidence>
<keyword evidence="8" id="KW-0067">ATP-binding</keyword>
<dbReference type="SUPFAM" id="SSF50249">
    <property type="entry name" value="Nucleic acid-binding proteins"/>
    <property type="match status" value="1"/>
</dbReference>
<evidence type="ECO:0000256" key="5">
    <source>
        <dbReference type="ARBA" id="ARBA00023204"/>
    </source>
</evidence>
<dbReference type="InterPro" id="IPR013849">
    <property type="entry name" value="DNA_helicase_Holl-junc_RuvA_I"/>
</dbReference>
<comment type="subcellular location">
    <subcellularLocation>
        <location evidence="6">Cytoplasm</location>
    </subcellularLocation>
</comment>
<dbReference type="CDD" id="cd14332">
    <property type="entry name" value="UBA_RuvA_C"/>
    <property type="match status" value="1"/>
</dbReference>
<dbReference type="Proteomes" id="UP000264006">
    <property type="component" value="Plasmid pEDY32-46I"/>
</dbReference>
<evidence type="ECO:0000259" key="7">
    <source>
        <dbReference type="SMART" id="SM00278"/>
    </source>
</evidence>
<dbReference type="GO" id="GO:0005737">
    <property type="term" value="C:cytoplasm"/>
    <property type="evidence" value="ECO:0007669"/>
    <property type="project" value="UniProtKB-SubCell"/>
</dbReference>
<keyword evidence="4 6" id="KW-0233">DNA recombination</keyword>
<dbReference type="AlphaFoldDB" id="A0A346Y705"/>
<dbReference type="InterPro" id="IPR000085">
    <property type="entry name" value="RuvA"/>
</dbReference>
<feature type="domain" description="Helix-hairpin-helix DNA-binding motif class 1" evidence="7">
    <location>
        <begin position="67"/>
        <end position="86"/>
    </location>
</feature>
<keyword evidence="1 6" id="KW-0963">Cytoplasm</keyword>
<dbReference type="InterPro" id="IPR010994">
    <property type="entry name" value="RuvA_2-like"/>
</dbReference>
<gene>
    <name evidence="6" type="primary">ruvA</name>
    <name evidence="8" type="ORF">DVS28_b0512</name>
</gene>
<dbReference type="NCBIfam" id="TIGR00084">
    <property type="entry name" value="ruvA"/>
    <property type="match status" value="1"/>
</dbReference>
<geneLocation type="plasmid" evidence="9">
    <name>pedy32-46i</name>
</geneLocation>
<dbReference type="GO" id="GO:0006310">
    <property type="term" value="P:DNA recombination"/>
    <property type="evidence" value="ECO:0007669"/>
    <property type="project" value="UniProtKB-UniRule"/>
</dbReference>
<keyword evidence="5 6" id="KW-0234">DNA repair</keyword>
<dbReference type="KEGG" id="euz:DVS28_b0512"/>
<dbReference type="Pfam" id="PF14520">
    <property type="entry name" value="HHH_5"/>
    <property type="match status" value="1"/>
</dbReference>
<comment type="subunit">
    <text evidence="6">Homotetramer. Forms an RuvA(8)-RuvB(12)-Holliday junction (HJ) complex. HJ DNA is sandwiched between 2 RuvA tetramers; dsDNA enters through RuvA and exits via RuvB. An RuvB hexamer assembles on each DNA strand where it exits the tetramer. Each RuvB hexamer is contacted by two RuvA subunits (via domain III) on 2 adjacent RuvB subunits; this complex drives branch migration. In the full resolvosome a probable DNA-RuvA(4)-RuvB(12)-RuvC(2) complex forms which resolves the HJ.</text>
</comment>
<comment type="similarity">
    <text evidence="6">Belongs to the RuvA family.</text>
</comment>
<keyword evidence="3 6" id="KW-0238">DNA-binding</keyword>
<dbReference type="Gene3D" id="1.10.8.10">
    <property type="entry name" value="DNA helicase RuvA subunit, C-terminal domain"/>
    <property type="match status" value="1"/>
</dbReference>
<keyword evidence="8" id="KW-0347">Helicase</keyword>
<dbReference type="Pfam" id="PF07499">
    <property type="entry name" value="RuvA_C"/>
    <property type="match status" value="1"/>
</dbReference>
<keyword evidence="2 6" id="KW-0227">DNA damage</keyword>
<dbReference type="SMART" id="SM00278">
    <property type="entry name" value="HhH1"/>
    <property type="match status" value="2"/>
</dbReference>
<evidence type="ECO:0000313" key="8">
    <source>
        <dbReference type="EMBL" id="AXV10252.1"/>
    </source>
</evidence>
<dbReference type="Gene3D" id="1.10.150.20">
    <property type="entry name" value="5' to 3' exonuclease, C-terminal subdomain"/>
    <property type="match status" value="1"/>
</dbReference>
<dbReference type="Pfam" id="PF01330">
    <property type="entry name" value="RuvA_N"/>
    <property type="match status" value="1"/>
</dbReference>
<keyword evidence="8" id="KW-0547">Nucleotide-binding</keyword>
<comment type="function">
    <text evidence="6">The RuvA-RuvB-RuvC complex processes Holliday junction (HJ) DNA during genetic recombination and DNA repair, while the RuvA-RuvB complex plays an important role in the rescue of blocked DNA replication forks via replication fork reversal (RFR). RuvA specifically binds to HJ cruciform DNA, conferring on it an open structure. The RuvB hexamer acts as an ATP-dependent pump, pulling dsDNA into and through the RuvAB complex. HJ branch migration allows RuvC to scan DNA until it finds its consensus sequence, where it cleaves and resolves the cruciform DNA.</text>
</comment>
<evidence type="ECO:0000256" key="3">
    <source>
        <dbReference type="ARBA" id="ARBA00023125"/>
    </source>
</evidence>
<comment type="caution">
    <text evidence="6">Lacks conserved residue(s) required for the propagation of feature annotation.</text>
</comment>
<dbReference type="InterPro" id="IPR036267">
    <property type="entry name" value="RuvA_C_sf"/>
</dbReference>
<dbReference type="GO" id="GO:0000400">
    <property type="term" value="F:four-way junction DNA binding"/>
    <property type="evidence" value="ECO:0007669"/>
    <property type="project" value="UniProtKB-UniRule"/>
</dbReference>
<dbReference type="SUPFAM" id="SSF46929">
    <property type="entry name" value="DNA helicase RuvA subunit, C-terminal domain"/>
    <property type="match status" value="1"/>
</dbReference>
<dbReference type="EMBL" id="CP031166">
    <property type="protein sequence ID" value="AXV10252.1"/>
    <property type="molecule type" value="Genomic_DNA"/>
</dbReference>
<keyword evidence="8" id="KW-0378">Hydrolase</keyword>
<dbReference type="InterPro" id="IPR011114">
    <property type="entry name" value="RuvA_C"/>
</dbReference>
<keyword evidence="8" id="KW-0614">Plasmid</keyword>
<comment type="domain">
    <text evidence="6">Has three domains with a flexible linker between the domains II and III and assumes an 'L' shape. Domain III is highly mobile and contacts RuvB.</text>
</comment>
<name>A0A346Y705_9ACTN</name>
<dbReference type="GO" id="GO:0009379">
    <property type="term" value="C:Holliday junction helicase complex"/>
    <property type="evidence" value="ECO:0007669"/>
    <property type="project" value="InterPro"/>
</dbReference>
<dbReference type="Gene3D" id="2.40.50.140">
    <property type="entry name" value="Nucleic acid-binding proteins"/>
    <property type="match status" value="1"/>
</dbReference>
<feature type="region of interest" description="Domain II" evidence="6">
    <location>
        <begin position="59"/>
        <end position="136"/>
    </location>
</feature>
<dbReference type="OrthoDB" id="5293449at2"/>
<dbReference type="SUPFAM" id="SSF47781">
    <property type="entry name" value="RuvA domain 2-like"/>
    <property type="match status" value="1"/>
</dbReference>
<dbReference type="GO" id="GO:0006281">
    <property type="term" value="P:DNA repair"/>
    <property type="evidence" value="ECO:0007669"/>
    <property type="project" value="UniProtKB-UniRule"/>
</dbReference>
<keyword evidence="9" id="KW-1185">Reference proteome</keyword>
<sequence length="187" mass="19107">MIFRLRGTVEPAGPDRTIVDVGGVGYLVHSGYDWAEGDAVVHVHTVVREDAMDLYGFPTAADRDLFVAMLGLQGVGPKTAMAALTTVGAAGLAAAVAADDVSALTAVPGIGVKSARKIMFELRANPPEGLDDTTQASGKQSAATVRADAISALQSLGYKPVEARRMVDGANGETVEAIVASALSAGL</sequence>
<feature type="region of interest" description="Domain III" evidence="6">
    <location>
        <begin position="145"/>
        <end position="187"/>
    </location>
</feature>
<dbReference type="GO" id="GO:0009378">
    <property type="term" value="F:four-way junction helicase activity"/>
    <property type="evidence" value="ECO:0007669"/>
    <property type="project" value="InterPro"/>
</dbReference>
<proteinExistence type="inferred from homology"/>
<dbReference type="HAMAP" id="MF_00031">
    <property type="entry name" value="DNA_HJ_migration_RuvA"/>
    <property type="match status" value="1"/>
</dbReference>
<evidence type="ECO:0000256" key="1">
    <source>
        <dbReference type="ARBA" id="ARBA00022490"/>
    </source>
</evidence>
<evidence type="ECO:0000256" key="2">
    <source>
        <dbReference type="ARBA" id="ARBA00022763"/>
    </source>
</evidence>
<dbReference type="InterPro" id="IPR012340">
    <property type="entry name" value="NA-bd_OB-fold"/>
</dbReference>
<evidence type="ECO:0000256" key="6">
    <source>
        <dbReference type="HAMAP-Rule" id="MF_00031"/>
    </source>
</evidence>
<feature type="domain" description="Helix-hairpin-helix DNA-binding motif class 1" evidence="7">
    <location>
        <begin position="102"/>
        <end position="121"/>
    </location>
</feature>
<accession>A0A346Y705</accession>
<reference evidence="8 9" key="1">
    <citation type="submission" date="2018-09" db="EMBL/GenBank/DDBJ databases">
        <title>Complete genome sequence of Euzebya sp. DY32-46 isolated from seawater of Pacific Ocean.</title>
        <authorList>
            <person name="Xu L."/>
            <person name="Wu Y.-H."/>
            <person name="Xu X.-W."/>
        </authorList>
    </citation>
    <scope>NUCLEOTIDE SEQUENCE [LARGE SCALE GENOMIC DNA]</scope>
    <source>
        <strain evidence="8 9">DY32-46</strain>
        <plasmid evidence="9">pedy32-46i</plasmid>
    </source>
</reference>
<organism evidence="8 9">
    <name type="scientific">Euzebya pacifica</name>
    <dbReference type="NCBI Taxonomy" id="1608957"/>
    <lineage>
        <taxon>Bacteria</taxon>
        <taxon>Bacillati</taxon>
        <taxon>Actinomycetota</taxon>
        <taxon>Nitriliruptoria</taxon>
        <taxon>Euzebyales</taxon>
    </lineage>
</organism>